<accession>A0ABX8ZEW2</accession>
<evidence type="ECO:0000313" key="6">
    <source>
        <dbReference type="EMBL" id="QZD87522.1"/>
    </source>
</evidence>
<dbReference type="InterPro" id="IPR015813">
    <property type="entry name" value="Pyrv/PenolPyrv_kinase-like_dom"/>
</dbReference>
<dbReference type="Pfam" id="PF03328">
    <property type="entry name" value="HpcH_HpaI"/>
    <property type="match status" value="1"/>
</dbReference>
<dbReference type="PANTHER" id="PTHR32308:SF10">
    <property type="entry name" value="CITRATE LYASE SUBUNIT BETA"/>
    <property type="match status" value="1"/>
</dbReference>
<sequence length="291" mass="31042">MRSWILVPADKEKALGQVAGSGADVVVVDLARAASNEAKQHTRLAARDWLSSHREQVVSARRFARWARIGPISSPQWRDDLAAAMEGAPDGIVLAECAGTDEVQQFAAGLYESENRIGVRSGSTKIIPELGGNPAAALHLKPFAEELHPRIVGLGWDAAALARSMGAQRMRGPGGLWSDALAYVRGQVLLAAHAQGLQVIEAPFRDTRDAEGAQRAALAARADGFTGMMAVHPSQVEAINSAFAPSQDEIAEARELIGMFSLNPGAETLPFRGRHVGYKELSRAKALLGED</sequence>
<evidence type="ECO:0000259" key="5">
    <source>
        <dbReference type="Pfam" id="PF03328"/>
    </source>
</evidence>
<keyword evidence="3" id="KW-0479">Metal-binding</keyword>
<reference evidence="6 7" key="1">
    <citation type="submission" date="2021-08" db="EMBL/GenBank/DDBJ databases">
        <title>Comparative Genomics Analysis of the Genus Qipengyuania Reveals Extensive Genetic Diversity and Metabolic Versatility, Including the Description of Fifteen Novel Species.</title>
        <authorList>
            <person name="Liu Y."/>
        </authorList>
    </citation>
    <scope>NUCLEOTIDE SEQUENCE [LARGE SCALE GENOMIC DNA]</scope>
    <source>
        <strain evidence="6 7">1XM2-8</strain>
    </source>
</reference>
<keyword evidence="4" id="KW-0460">Magnesium</keyword>
<dbReference type="GO" id="GO:0016829">
    <property type="term" value="F:lyase activity"/>
    <property type="evidence" value="ECO:0007669"/>
    <property type="project" value="UniProtKB-KW"/>
</dbReference>
<dbReference type="Proteomes" id="UP000824280">
    <property type="component" value="Chromosome"/>
</dbReference>
<dbReference type="SUPFAM" id="SSF51621">
    <property type="entry name" value="Phosphoenolpyruvate/pyruvate domain"/>
    <property type="match status" value="1"/>
</dbReference>
<protein>
    <submittedName>
        <fullName evidence="6">CoA ester lyase</fullName>
    </submittedName>
</protein>
<evidence type="ECO:0000256" key="3">
    <source>
        <dbReference type="ARBA" id="ARBA00022723"/>
    </source>
</evidence>
<evidence type="ECO:0000256" key="2">
    <source>
        <dbReference type="ARBA" id="ARBA00005568"/>
    </source>
</evidence>
<dbReference type="Gene3D" id="3.20.20.60">
    <property type="entry name" value="Phosphoenolpyruvate-binding domains"/>
    <property type="match status" value="1"/>
</dbReference>
<name>A0ABX8ZEW2_9SPHN</name>
<comment type="cofactor">
    <cofactor evidence="1">
        <name>Mg(2+)</name>
        <dbReference type="ChEBI" id="CHEBI:18420"/>
    </cofactor>
</comment>
<dbReference type="EMBL" id="CP081297">
    <property type="protein sequence ID" value="QZD87522.1"/>
    <property type="molecule type" value="Genomic_DNA"/>
</dbReference>
<dbReference type="PANTHER" id="PTHR32308">
    <property type="entry name" value="LYASE BETA SUBUNIT, PUTATIVE (AFU_ORTHOLOGUE AFUA_4G13030)-RELATED"/>
    <property type="match status" value="1"/>
</dbReference>
<keyword evidence="6" id="KW-0456">Lyase</keyword>
<evidence type="ECO:0000256" key="1">
    <source>
        <dbReference type="ARBA" id="ARBA00001946"/>
    </source>
</evidence>
<dbReference type="InterPro" id="IPR040442">
    <property type="entry name" value="Pyrv_kinase-like_dom_sf"/>
</dbReference>
<dbReference type="InterPro" id="IPR005000">
    <property type="entry name" value="Aldolase/citrate-lyase_domain"/>
</dbReference>
<keyword evidence="7" id="KW-1185">Reference proteome</keyword>
<organism evidence="6 7">
    <name type="scientific">Qipengyuania psychrotolerans</name>
    <dbReference type="NCBI Taxonomy" id="2867238"/>
    <lineage>
        <taxon>Bacteria</taxon>
        <taxon>Pseudomonadati</taxon>
        <taxon>Pseudomonadota</taxon>
        <taxon>Alphaproteobacteria</taxon>
        <taxon>Sphingomonadales</taxon>
        <taxon>Erythrobacteraceae</taxon>
        <taxon>Qipengyuania</taxon>
    </lineage>
</organism>
<evidence type="ECO:0000256" key="4">
    <source>
        <dbReference type="ARBA" id="ARBA00022842"/>
    </source>
</evidence>
<comment type="similarity">
    <text evidence="2">Belongs to the HpcH/HpaI aldolase family.</text>
</comment>
<feature type="domain" description="HpcH/HpaI aldolase/citrate lyase" evidence="5">
    <location>
        <begin position="3"/>
        <end position="233"/>
    </location>
</feature>
<gene>
    <name evidence="6" type="ORF">K3166_02085</name>
</gene>
<dbReference type="InterPro" id="IPR011206">
    <property type="entry name" value="Citrate_lyase_beta/mcl1/mcl2"/>
</dbReference>
<dbReference type="PIRSF" id="PIRSF015582">
    <property type="entry name" value="Cit_lyase_B"/>
    <property type="match status" value="1"/>
</dbReference>
<evidence type="ECO:0000313" key="7">
    <source>
        <dbReference type="Proteomes" id="UP000824280"/>
    </source>
</evidence>
<dbReference type="RefSeq" id="WP_221423060.1">
    <property type="nucleotide sequence ID" value="NZ_CP081297.1"/>
</dbReference>
<proteinExistence type="inferred from homology"/>